<dbReference type="Proteomes" id="UP001186974">
    <property type="component" value="Unassembled WGS sequence"/>
</dbReference>
<organism evidence="1 2">
    <name type="scientific">Coniosporium uncinatum</name>
    <dbReference type="NCBI Taxonomy" id="93489"/>
    <lineage>
        <taxon>Eukaryota</taxon>
        <taxon>Fungi</taxon>
        <taxon>Dikarya</taxon>
        <taxon>Ascomycota</taxon>
        <taxon>Pezizomycotina</taxon>
        <taxon>Dothideomycetes</taxon>
        <taxon>Dothideomycetes incertae sedis</taxon>
        <taxon>Coniosporium</taxon>
    </lineage>
</organism>
<dbReference type="EMBL" id="JAWDJW010006375">
    <property type="protein sequence ID" value="KAK3065020.1"/>
    <property type="molecule type" value="Genomic_DNA"/>
</dbReference>
<protein>
    <submittedName>
        <fullName evidence="1">Uncharacterized protein</fullName>
    </submittedName>
</protein>
<keyword evidence="2" id="KW-1185">Reference proteome</keyword>
<evidence type="ECO:0000313" key="2">
    <source>
        <dbReference type="Proteomes" id="UP001186974"/>
    </source>
</evidence>
<proteinExistence type="predicted"/>
<reference evidence="1" key="1">
    <citation type="submission" date="2024-09" db="EMBL/GenBank/DDBJ databases">
        <title>Black Yeasts Isolated from many extreme environments.</title>
        <authorList>
            <person name="Coleine C."/>
            <person name="Stajich J.E."/>
            <person name="Selbmann L."/>
        </authorList>
    </citation>
    <scope>NUCLEOTIDE SEQUENCE</scope>
    <source>
        <strain evidence="1">CCFEE 5737</strain>
    </source>
</reference>
<comment type="caution">
    <text evidence="1">The sequence shown here is derived from an EMBL/GenBank/DDBJ whole genome shotgun (WGS) entry which is preliminary data.</text>
</comment>
<accession>A0ACC3DBW3</accession>
<evidence type="ECO:0000313" key="1">
    <source>
        <dbReference type="EMBL" id="KAK3065020.1"/>
    </source>
</evidence>
<sequence length="1029" mass="112910">MAFFVGLKLLALLVLTLSWPSARSALAQNSSSASWPLQSNGLTNVVQWDHYSFEVDGKRLFIFAGEMHYWRIPVPELWKDVLQKIKASGCNAFTFYGNWAYHAPNPSTVDFTTGAHNFTRLFELAHEIGLYVLVRPGPYVNAEANAGGLPLWLTTGAYGTLRNNDSRYTAAWEPYMSEFTSLTSEYQITAGGNVLEYQIENEYGQQWIGDPTNRTPNDTAIDYMELLEANARANRIDVPLFHNNPNMYSRSWSKDWSDAGGNVDVYGLDSYPACWSCNLEECSGTNGPYVPFKVQLYYDHFQSVSPTQPEFMPEFQGGSYNPWGGPAGGCGDNTGPDFANLYYRHNIAERVTAISLYMFYGGTNWGWLGAPVVATSYDYSAPISEDRSIGSKFYETKNLALFTRVAEDLRMADRLGNSTDYSTNPAILTTELRNPQTGAGFYVTAHNDTTSSSVEPFQLHVNTSVGALTIPQKVGSTVLNGHQSKIIVTDFNFGTRTLLYSTAEVLTYALFDGAPTLVLWLPDGESGEFYVKGERQNDESWHRNEGDPFWQHDSRDSRHSRASNVGYYPDEHGLLVTVTQQHGMTVVQLGRDLRVVIVDRTTAYPFWVPALSTDPSVPVNETVLVQGPYLVREASLSPDARTITLIGDSVNTTTIEVFAPESVQTISWNGASLETARTSYGSLTARLGGPNTEGFSLPQFGPWKVHDCLPERLPSYDDSGPAWVAADHMTTLNPNPPATLPVLYVDDYGFHTGVHLWRGYFTGTATGAFLNVQGGTAFGWSAWLNGAFVGSFLGSSTLGAGNMTLSFSNITVNGGRNVLLVIQDNNGHDQTTGTLNPRGIVNATLLGASNFTSWKVAGTAGGDSHPLDPIRGPLAEGGLTAERLGWHLPGFNDSAWDTGSPVTGSSGPGVQFYRTIVPLNVPAGLDASLSFVLSAPASQKVRAQLFVNGYQYARFNPWIGHQTEFPVPPGVLDYAGDNTIGLAVWAQSEEIAQVGVEWKVEYVATTSYDLRFDGSYLRPGWTEERLMYE</sequence>
<gene>
    <name evidence="1" type="ORF">LTS18_013430</name>
</gene>
<name>A0ACC3DBW3_9PEZI</name>